<sequence>MNEQQQPSVAPAFDTAVPPSGEGCADCDAVGGWWVHLRRCAACGHVGCCDSSPAQHASAHHAQSGHRVVQSFEPGEDWFWDYVEERVVEGPALAEPTSRPDGQPVPGPKGRVPVDWRSHVH</sequence>
<dbReference type="OrthoDB" id="57886at2"/>
<reference evidence="3 4" key="1">
    <citation type="submission" date="2018-05" db="EMBL/GenBank/DDBJ databases">
        <title>Nocardioides silvaticus genome.</title>
        <authorList>
            <person name="Li C."/>
            <person name="Wang G."/>
        </authorList>
    </citation>
    <scope>NUCLEOTIDE SEQUENCE [LARGE SCALE GENOMIC DNA]</scope>
    <source>
        <strain evidence="3 4">CCTCC AB 2018079</strain>
    </source>
</reference>
<keyword evidence="4" id="KW-1185">Reference proteome</keyword>
<dbReference type="Proteomes" id="UP000245507">
    <property type="component" value="Unassembled WGS sequence"/>
</dbReference>
<feature type="compositionally biased region" description="Basic and acidic residues" evidence="1">
    <location>
        <begin position="112"/>
        <end position="121"/>
    </location>
</feature>
<dbReference type="PROSITE" id="PS50271">
    <property type="entry name" value="ZF_UBP"/>
    <property type="match status" value="1"/>
</dbReference>
<dbReference type="EMBL" id="QGDD01000003">
    <property type="protein sequence ID" value="PWN03355.1"/>
    <property type="molecule type" value="Genomic_DNA"/>
</dbReference>
<feature type="region of interest" description="Disordered" evidence="1">
    <location>
        <begin position="91"/>
        <end position="121"/>
    </location>
</feature>
<dbReference type="RefSeq" id="WP_109693444.1">
    <property type="nucleotide sequence ID" value="NZ_QGDD01000003.1"/>
</dbReference>
<gene>
    <name evidence="3" type="ORF">DJ010_09605</name>
</gene>
<name>A0A316TJY1_9ACTN</name>
<feature type="region of interest" description="Disordered" evidence="1">
    <location>
        <begin position="1"/>
        <end position="21"/>
    </location>
</feature>
<dbReference type="InterPro" id="IPR013083">
    <property type="entry name" value="Znf_RING/FYVE/PHD"/>
</dbReference>
<accession>A0A316TJY1</accession>
<dbReference type="SUPFAM" id="SSF57850">
    <property type="entry name" value="RING/U-box"/>
    <property type="match status" value="1"/>
</dbReference>
<protein>
    <recommendedName>
        <fullName evidence="2">UBP-type domain-containing protein</fullName>
    </recommendedName>
</protein>
<dbReference type="GO" id="GO:0008270">
    <property type="term" value="F:zinc ion binding"/>
    <property type="evidence" value="ECO:0007669"/>
    <property type="project" value="InterPro"/>
</dbReference>
<evidence type="ECO:0000256" key="1">
    <source>
        <dbReference type="SAM" id="MobiDB-lite"/>
    </source>
</evidence>
<organism evidence="3 4">
    <name type="scientific">Nocardioides silvaticus</name>
    <dbReference type="NCBI Taxonomy" id="2201891"/>
    <lineage>
        <taxon>Bacteria</taxon>
        <taxon>Bacillati</taxon>
        <taxon>Actinomycetota</taxon>
        <taxon>Actinomycetes</taxon>
        <taxon>Propionibacteriales</taxon>
        <taxon>Nocardioidaceae</taxon>
        <taxon>Nocardioides</taxon>
    </lineage>
</organism>
<dbReference type="Pfam" id="PF02148">
    <property type="entry name" value="zf-UBP"/>
    <property type="match status" value="1"/>
</dbReference>
<dbReference type="InterPro" id="IPR001607">
    <property type="entry name" value="Znf_UBP"/>
</dbReference>
<proteinExistence type="predicted"/>
<dbReference type="AlphaFoldDB" id="A0A316TJY1"/>
<evidence type="ECO:0000259" key="2">
    <source>
        <dbReference type="PROSITE" id="PS50271"/>
    </source>
</evidence>
<feature type="domain" description="UBP-type" evidence="2">
    <location>
        <begin position="8"/>
        <end position="108"/>
    </location>
</feature>
<dbReference type="Gene3D" id="3.30.40.10">
    <property type="entry name" value="Zinc/RING finger domain, C3HC4 (zinc finger)"/>
    <property type="match status" value="1"/>
</dbReference>
<evidence type="ECO:0000313" key="4">
    <source>
        <dbReference type="Proteomes" id="UP000245507"/>
    </source>
</evidence>
<evidence type="ECO:0000313" key="3">
    <source>
        <dbReference type="EMBL" id="PWN03355.1"/>
    </source>
</evidence>
<comment type="caution">
    <text evidence="3">The sequence shown here is derived from an EMBL/GenBank/DDBJ whole genome shotgun (WGS) entry which is preliminary data.</text>
</comment>